<dbReference type="InterPro" id="IPR041588">
    <property type="entry name" value="Integrase_H2C2"/>
</dbReference>
<evidence type="ECO:0000256" key="10">
    <source>
        <dbReference type="ARBA" id="ARBA00039658"/>
    </source>
</evidence>
<dbReference type="SMART" id="SM00431">
    <property type="entry name" value="SCAN"/>
    <property type="match status" value="1"/>
</dbReference>
<dbReference type="Bgee" id="ENSORLG00000024233">
    <property type="expression patterns" value="Expressed in ovary and 1 other cell type or tissue"/>
</dbReference>
<dbReference type="InterPro" id="IPR054465">
    <property type="entry name" value="Integrase_p58-like_C"/>
</dbReference>
<dbReference type="InterPro" id="IPR003309">
    <property type="entry name" value="SCAN_dom"/>
</dbReference>
<sequence length="1487" mass="168922">MQRGGRTTRTRIEHKDYSTANMDNGEEEEAGASGAGTGTEGEEPTLQHLTSILQAFMGQQEAREMRLQEEAKQQEHRLKGLQHQFQLLQMEVQARTSPVPDYTSSAPDPTEESGSDDRLPEAVHQTAGAQQVTTHPRFSMDPRLEKLTENDDIEHFLITFERIATACKWVESDWVFRLIPLLTGKARSAYVNMDVDDSLNYEKVKTAILHKYDISPESYRQRFRSLEVGPDESPKELYARLKELYDKWIQPRGKTVKEIGEIIIMEQYLRMMSPELQVWIKEHGPKSAAEAATLAEVFVAARKKNVPWSNLQWKGIKDSRRPTAPQHHHHRLAPGTPRMPVQDDQMSKPAKSSNKPPICYLCGQEGHIKPLCPRNSAKLTQMCFVPYQSHALESRANQPIKMTTVKVNGKCCNALIDTGSTQTLIHRQHVPVNLVSTQETVSICCVHGDKRLYPTADLYLEIQGQMYLLKVGVVDDLPFPVVLGHDLPVLYDLLDTRGSAVAVTRAQAKNTDANLPLLCALPFYDAELETKPGKSRKTRSQKRQEKFKRTMVDPPVEATPEVGLGFKLPSNIVEMQQNDPTLSSCFVKAAEMAEESKREYLVENGVLYHQQGKVKQLVVPLLVRDVVLSLGHTIPWAGHLGKQKTTARVMKHFYWPGLRTDIQHYCQSCPQCQKTSLKCTTKAPLQPLPIIGTPFERLGMDVVGPVEKSKAGNRYMLVITDYATKYPEVFPLKCVKAKAVAFSLVQFFSRVGFPREILTDRGTNFMSNLLKQVYQLLGVRNLRTTPYHPQTDGLTERFNQTLKQMLRKFVNETGSDWDQWLPYLLFAYREVPQASTGFSPFELLYGHEVRGPLTLLRETWEGEQGREEPVNAIQYVIQMREKLQRMSELAQAHMADAQRRQKSWYDQKARQRSFLPGQKVLVMLPTSDSKLLAKWQGPFVVQKKLGATTYQVSTPGHKQSSRVLHVNLLKEWVSRTADDAMGLLIRDVSEEDEVDEFLPSSMPTTLDLNHLSENQQAQVKALIDSRVFQEYPGCTNLVHHDIVLKEQATVRRMSYRVPERLLGPLKEEVDHMLSLGIIKPSKSEWCHPVVLVPKKDGTIRFCIDFRYLNSVSKFDSYPTPRIDNLIECLGKAKFLTTIDLCKGYWQVPLTERSQELTAFRTPWGLFQFTVLPFGLHGAPATFQRLMDQVLGGLKDCACAYLDDIVVYSATWEEHLRHLKKVLECLHAAGLTINPAKCAFARRETEYLGYTIGGGLIKPQVNKVQAIESCPLPQTRKQLRSFLGLAGFYHKFIPSFSARAAPLTDMTGSRCPNKIRWTTESVTAFRDIQQSLSKDPILHSPDFNKPFILQTDASQRGIGAVLLQYTSDDRHPVAYISRKLLPREIHYSIVEKEALAVKWAMDSFKYYLLGREFTLETDHRALQWLEKMKDTNARITRWYLAMQPYRYKVNYIPGRDNITADYLSRAPDEGSEGEGSVVAAYTATPSGQ</sequence>
<dbReference type="Pfam" id="PF17921">
    <property type="entry name" value="Integrase_H2C2"/>
    <property type="match status" value="1"/>
</dbReference>
<keyword evidence="4" id="KW-0808">Transferase</keyword>
<dbReference type="InterPro" id="IPR050951">
    <property type="entry name" value="Retrovirus_Pol_polyprotein"/>
</dbReference>
<dbReference type="InterPro" id="IPR038269">
    <property type="entry name" value="SCAN_sf"/>
</dbReference>
<evidence type="ECO:0000256" key="9">
    <source>
        <dbReference type="ARBA" id="ARBA00022918"/>
    </source>
</evidence>
<feature type="domain" description="Reverse transcriptase" evidence="16">
    <location>
        <begin position="1073"/>
        <end position="1251"/>
    </location>
</feature>
<dbReference type="GO" id="GO:0003964">
    <property type="term" value="F:RNA-directed DNA polymerase activity"/>
    <property type="evidence" value="ECO:0007669"/>
    <property type="project" value="UniProtKB-KW"/>
</dbReference>
<feature type="domain" description="CCHC-type" evidence="14">
    <location>
        <begin position="359"/>
        <end position="374"/>
    </location>
</feature>
<evidence type="ECO:0000256" key="13">
    <source>
        <dbReference type="SAM" id="MobiDB-lite"/>
    </source>
</evidence>
<keyword evidence="11" id="KW-0479">Metal-binding</keyword>
<dbReference type="InterPro" id="IPR001584">
    <property type="entry name" value="Integrase_cat-core"/>
</dbReference>
<keyword evidence="12" id="KW-0175">Coiled coil</keyword>
<dbReference type="InterPro" id="IPR018061">
    <property type="entry name" value="Retropepsins"/>
</dbReference>
<dbReference type="InterPro" id="IPR043128">
    <property type="entry name" value="Rev_trsase/Diguanyl_cyclase"/>
</dbReference>
<dbReference type="CDD" id="cd07936">
    <property type="entry name" value="SCAN"/>
    <property type="match status" value="1"/>
</dbReference>
<evidence type="ECO:0000256" key="2">
    <source>
        <dbReference type="ARBA" id="ARBA00012180"/>
    </source>
</evidence>
<dbReference type="PROSITE" id="PS50158">
    <property type="entry name" value="ZF_CCHC"/>
    <property type="match status" value="1"/>
</dbReference>
<dbReference type="CDD" id="cd00303">
    <property type="entry name" value="retropepsin_like"/>
    <property type="match status" value="1"/>
</dbReference>
<dbReference type="GO" id="GO:0004523">
    <property type="term" value="F:RNA-DNA hybrid ribonuclease activity"/>
    <property type="evidence" value="ECO:0007669"/>
    <property type="project" value="UniProtKB-EC"/>
</dbReference>
<dbReference type="PROSITE" id="PS50878">
    <property type="entry name" value="RT_POL"/>
    <property type="match status" value="1"/>
</dbReference>
<dbReference type="PROSITE" id="PS50804">
    <property type="entry name" value="SCAN_BOX"/>
    <property type="match status" value="1"/>
</dbReference>
<dbReference type="InterPro" id="IPR036397">
    <property type="entry name" value="RNaseH_sf"/>
</dbReference>
<dbReference type="FunFam" id="3.30.420.10:FF:000032">
    <property type="entry name" value="Retrovirus-related Pol polyprotein from transposon 297-like Protein"/>
    <property type="match status" value="1"/>
</dbReference>
<dbReference type="Pfam" id="PF00078">
    <property type="entry name" value="RVT_1"/>
    <property type="match status" value="1"/>
</dbReference>
<dbReference type="SUPFAM" id="SSF50630">
    <property type="entry name" value="Acid proteases"/>
    <property type="match status" value="1"/>
</dbReference>
<dbReference type="Gene3D" id="1.10.340.70">
    <property type="match status" value="1"/>
</dbReference>
<feature type="region of interest" description="Disordered" evidence="13">
    <location>
        <begin position="95"/>
        <end position="135"/>
    </location>
</feature>
<evidence type="ECO:0000256" key="7">
    <source>
        <dbReference type="ARBA" id="ARBA00022759"/>
    </source>
</evidence>
<dbReference type="CDD" id="cd09274">
    <property type="entry name" value="RNase_HI_RT_Ty3"/>
    <property type="match status" value="1"/>
</dbReference>
<dbReference type="CDD" id="cd01647">
    <property type="entry name" value="RT_LTR"/>
    <property type="match status" value="1"/>
</dbReference>
<dbReference type="EC" id="2.7.7.49" evidence="3"/>
<dbReference type="Ensembl" id="ENSORLT00000044218.1">
    <property type="protein sequence ID" value="ENSORLP00000034656.1"/>
    <property type="gene ID" value="ENSORLG00000024233.1"/>
</dbReference>
<keyword evidence="11" id="KW-0863">Zinc-finger</keyword>
<dbReference type="Pfam" id="PF22938">
    <property type="entry name" value="Integrase_p58_C"/>
    <property type="match status" value="1"/>
</dbReference>
<dbReference type="Gene3D" id="3.10.10.10">
    <property type="entry name" value="HIV Type 1 Reverse Transcriptase, subunit A, domain 1"/>
    <property type="match status" value="1"/>
</dbReference>
<evidence type="ECO:0000313" key="19">
    <source>
        <dbReference type="Proteomes" id="UP000001038"/>
    </source>
</evidence>
<evidence type="ECO:0000259" key="15">
    <source>
        <dbReference type="PROSITE" id="PS50804"/>
    </source>
</evidence>
<evidence type="ECO:0000259" key="14">
    <source>
        <dbReference type="PROSITE" id="PS50158"/>
    </source>
</evidence>
<dbReference type="SUPFAM" id="SSF47353">
    <property type="entry name" value="Retrovirus capsid dimerization domain-like"/>
    <property type="match status" value="1"/>
</dbReference>
<feature type="region of interest" description="Disordered" evidence="13">
    <location>
        <begin position="1"/>
        <end position="47"/>
    </location>
</feature>
<dbReference type="EC" id="3.1.26.4" evidence="2"/>
<dbReference type="Gene3D" id="3.30.420.10">
    <property type="entry name" value="Ribonuclease H-like superfamily/Ribonuclease H"/>
    <property type="match status" value="1"/>
</dbReference>
<dbReference type="InterPro" id="IPR021109">
    <property type="entry name" value="Peptidase_aspartic_dom_sf"/>
</dbReference>
<dbReference type="Pfam" id="PF00077">
    <property type="entry name" value="RVP"/>
    <property type="match status" value="1"/>
</dbReference>
<dbReference type="Gene3D" id="1.10.4020.10">
    <property type="entry name" value="DNA breaking-rejoining enzymes"/>
    <property type="match status" value="1"/>
</dbReference>
<dbReference type="PROSITE" id="PS50994">
    <property type="entry name" value="INTEGRASE"/>
    <property type="match status" value="1"/>
</dbReference>
<keyword evidence="19" id="KW-1185">Reference proteome</keyword>
<evidence type="ECO:0000256" key="1">
    <source>
        <dbReference type="ARBA" id="ARBA00010879"/>
    </source>
</evidence>
<evidence type="ECO:0000256" key="8">
    <source>
        <dbReference type="ARBA" id="ARBA00022801"/>
    </source>
</evidence>
<dbReference type="SUPFAM" id="SSF53098">
    <property type="entry name" value="Ribonuclease H-like"/>
    <property type="match status" value="1"/>
</dbReference>
<evidence type="ECO:0000256" key="3">
    <source>
        <dbReference type="ARBA" id="ARBA00012493"/>
    </source>
</evidence>
<evidence type="ECO:0000259" key="16">
    <source>
        <dbReference type="PROSITE" id="PS50878"/>
    </source>
</evidence>
<evidence type="ECO:0000256" key="12">
    <source>
        <dbReference type="SAM" id="Coils"/>
    </source>
</evidence>
<dbReference type="FunFam" id="3.30.70.270:FF:000020">
    <property type="entry name" value="Transposon Tf2-6 polyprotein-like Protein"/>
    <property type="match status" value="1"/>
</dbReference>
<feature type="coiled-coil region" evidence="12">
    <location>
        <begin position="57"/>
        <end position="91"/>
    </location>
</feature>
<comment type="similarity">
    <text evidence="1">Belongs to the beta type-B retroviral polymerase family. HERV class-II K(HML-2) pol subfamily.</text>
</comment>
<evidence type="ECO:0000313" key="18">
    <source>
        <dbReference type="Ensembl" id="ENSORLP00000034656.1"/>
    </source>
</evidence>
<dbReference type="InterPro" id="IPR041373">
    <property type="entry name" value="RT_RNaseH"/>
</dbReference>
<feature type="domain" description="Integrase catalytic" evidence="17">
    <location>
        <begin position="683"/>
        <end position="848"/>
    </location>
</feature>
<dbReference type="PANTHER" id="PTHR37984">
    <property type="entry name" value="PROTEIN CBG26694"/>
    <property type="match status" value="1"/>
</dbReference>
<dbReference type="Pfam" id="PF02023">
    <property type="entry name" value="SCAN"/>
    <property type="match status" value="1"/>
</dbReference>
<dbReference type="Pfam" id="PF00665">
    <property type="entry name" value="rve"/>
    <property type="match status" value="1"/>
</dbReference>
<dbReference type="SUPFAM" id="SSF56672">
    <property type="entry name" value="DNA/RNA polymerases"/>
    <property type="match status" value="1"/>
</dbReference>
<dbReference type="InterPro" id="IPR001878">
    <property type="entry name" value="Znf_CCHC"/>
</dbReference>
<dbReference type="PANTHER" id="PTHR37984:SF5">
    <property type="entry name" value="PROTEIN NYNRIN-LIKE"/>
    <property type="match status" value="1"/>
</dbReference>
<dbReference type="Pfam" id="PF17917">
    <property type="entry name" value="RT_RNaseH"/>
    <property type="match status" value="1"/>
</dbReference>
<dbReference type="Proteomes" id="UP000001038">
    <property type="component" value="Chromosome 1"/>
</dbReference>
<dbReference type="GeneTree" id="ENSGT01050000244855"/>
<organism evidence="18 19">
    <name type="scientific">Oryzias latipes</name>
    <name type="common">Japanese rice fish</name>
    <name type="synonym">Japanese killifish</name>
    <dbReference type="NCBI Taxonomy" id="8090"/>
    <lineage>
        <taxon>Eukaryota</taxon>
        <taxon>Metazoa</taxon>
        <taxon>Chordata</taxon>
        <taxon>Craniata</taxon>
        <taxon>Vertebrata</taxon>
        <taxon>Euteleostomi</taxon>
        <taxon>Actinopterygii</taxon>
        <taxon>Neopterygii</taxon>
        <taxon>Teleostei</taxon>
        <taxon>Neoteleostei</taxon>
        <taxon>Acanthomorphata</taxon>
        <taxon>Ovalentaria</taxon>
        <taxon>Atherinomorphae</taxon>
        <taxon>Beloniformes</taxon>
        <taxon>Adrianichthyidae</taxon>
        <taxon>Oryziinae</taxon>
        <taxon>Oryzias</taxon>
    </lineage>
</organism>
<accession>A0A3B3HSN2</accession>
<feature type="region of interest" description="Disordered" evidence="13">
    <location>
        <begin position="318"/>
        <end position="352"/>
    </location>
</feature>
<feature type="domain" description="SCAN box" evidence="15">
    <location>
        <begin position="220"/>
        <end position="296"/>
    </location>
</feature>
<dbReference type="FunFam" id="3.10.20.370:FF:000001">
    <property type="entry name" value="Retrovirus-related Pol polyprotein from transposon 17.6-like protein"/>
    <property type="match status" value="1"/>
</dbReference>
<evidence type="ECO:0000256" key="6">
    <source>
        <dbReference type="ARBA" id="ARBA00022722"/>
    </source>
</evidence>
<keyword evidence="11" id="KW-0862">Zinc</keyword>
<proteinExistence type="inferred from homology"/>
<dbReference type="GO" id="GO:0015074">
    <property type="term" value="P:DNA integration"/>
    <property type="evidence" value="ECO:0007669"/>
    <property type="project" value="InterPro"/>
</dbReference>
<keyword evidence="9" id="KW-0695">RNA-directed DNA polymerase</keyword>
<keyword evidence="6" id="KW-0540">Nuclease</keyword>
<dbReference type="GO" id="GO:0003676">
    <property type="term" value="F:nucleic acid binding"/>
    <property type="evidence" value="ECO:0007669"/>
    <property type="project" value="InterPro"/>
</dbReference>
<dbReference type="InterPro" id="IPR000477">
    <property type="entry name" value="RT_dom"/>
</dbReference>
<dbReference type="GO" id="GO:0008270">
    <property type="term" value="F:zinc ion binding"/>
    <property type="evidence" value="ECO:0007669"/>
    <property type="project" value="UniProtKB-KW"/>
</dbReference>
<reference evidence="18 19" key="1">
    <citation type="journal article" date="2007" name="Nature">
        <title>The medaka draft genome and insights into vertebrate genome evolution.</title>
        <authorList>
            <person name="Kasahara M."/>
            <person name="Naruse K."/>
            <person name="Sasaki S."/>
            <person name="Nakatani Y."/>
            <person name="Qu W."/>
            <person name="Ahsan B."/>
            <person name="Yamada T."/>
            <person name="Nagayasu Y."/>
            <person name="Doi K."/>
            <person name="Kasai Y."/>
            <person name="Jindo T."/>
            <person name="Kobayashi D."/>
            <person name="Shimada A."/>
            <person name="Toyoda A."/>
            <person name="Kuroki Y."/>
            <person name="Fujiyama A."/>
            <person name="Sasaki T."/>
            <person name="Shimizu A."/>
            <person name="Asakawa S."/>
            <person name="Shimizu N."/>
            <person name="Hashimoto S."/>
            <person name="Yang J."/>
            <person name="Lee Y."/>
            <person name="Matsushima K."/>
            <person name="Sugano S."/>
            <person name="Sakaizumi M."/>
            <person name="Narita T."/>
            <person name="Ohishi K."/>
            <person name="Haga S."/>
            <person name="Ohta F."/>
            <person name="Nomoto H."/>
            <person name="Nogata K."/>
            <person name="Morishita T."/>
            <person name="Endo T."/>
            <person name="Shin-I T."/>
            <person name="Takeda H."/>
            <person name="Morishita S."/>
            <person name="Kohara Y."/>
        </authorList>
    </citation>
    <scope>NUCLEOTIDE SEQUENCE [LARGE SCALE GENOMIC DNA]</scope>
    <source>
        <strain evidence="18 19">Hd-rR</strain>
    </source>
</reference>
<dbReference type="InParanoid" id="A0A3B3HSN2"/>
<dbReference type="InterPro" id="IPR043502">
    <property type="entry name" value="DNA/RNA_pol_sf"/>
</dbReference>
<name>A0A3B3HSN2_ORYLA</name>
<protein>
    <recommendedName>
        <fullName evidence="10">Gypsy retrotransposon integrase-like protein 1</fullName>
        <ecNumber evidence="3">2.7.7.49</ecNumber>
        <ecNumber evidence="2">3.1.26.4</ecNumber>
    </recommendedName>
</protein>
<evidence type="ECO:0000256" key="5">
    <source>
        <dbReference type="ARBA" id="ARBA00022695"/>
    </source>
</evidence>
<dbReference type="Gene3D" id="2.40.70.10">
    <property type="entry name" value="Acid Proteases"/>
    <property type="match status" value="1"/>
</dbReference>
<evidence type="ECO:0000256" key="11">
    <source>
        <dbReference type="PROSITE-ProRule" id="PRU00047"/>
    </source>
</evidence>
<keyword evidence="7" id="KW-0255">Endonuclease</keyword>
<keyword evidence="5" id="KW-0548">Nucleotidyltransferase</keyword>
<reference evidence="18" key="3">
    <citation type="submission" date="2025-09" db="UniProtKB">
        <authorList>
            <consortium name="Ensembl"/>
        </authorList>
    </citation>
    <scope>IDENTIFICATION</scope>
    <source>
        <strain evidence="18">Hd-rR</strain>
    </source>
</reference>
<evidence type="ECO:0000256" key="4">
    <source>
        <dbReference type="ARBA" id="ARBA00022679"/>
    </source>
</evidence>
<dbReference type="Gene3D" id="3.30.70.270">
    <property type="match status" value="2"/>
</dbReference>
<evidence type="ECO:0000259" key="17">
    <source>
        <dbReference type="PROSITE" id="PS50994"/>
    </source>
</evidence>
<keyword evidence="8" id="KW-0378">Hydrolase</keyword>
<dbReference type="InterPro" id="IPR012337">
    <property type="entry name" value="RNaseH-like_sf"/>
</dbReference>
<reference evidence="18" key="2">
    <citation type="submission" date="2025-08" db="UniProtKB">
        <authorList>
            <consortium name="Ensembl"/>
        </authorList>
    </citation>
    <scope>IDENTIFICATION</scope>
    <source>
        <strain evidence="18">Hd-rR</strain>
    </source>
</reference>
<dbReference type="FunFam" id="1.10.340.70:FF:000001">
    <property type="entry name" value="Retrovirus-related Pol polyprotein from transposon gypsy-like Protein"/>
    <property type="match status" value="1"/>
</dbReference>